<feature type="compositionally biased region" description="Gly residues" evidence="1">
    <location>
        <begin position="262"/>
        <end position="277"/>
    </location>
</feature>
<evidence type="ECO:0000313" key="4">
    <source>
        <dbReference type="Proteomes" id="UP000199361"/>
    </source>
</evidence>
<organism evidence="3 4">
    <name type="scientific">Nonomuraea wenchangensis</name>
    <dbReference type="NCBI Taxonomy" id="568860"/>
    <lineage>
        <taxon>Bacteria</taxon>
        <taxon>Bacillati</taxon>
        <taxon>Actinomycetota</taxon>
        <taxon>Actinomycetes</taxon>
        <taxon>Streptosporangiales</taxon>
        <taxon>Streptosporangiaceae</taxon>
        <taxon>Nonomuraea</taxon>
    </lineage>
</organism>
<feature type="compositionally biased region" description="Low complexity" evidence="1">
    <location>
        <begin position="142"/>
        <end position="154"/>
    </location>
</feature>
<keyword evidence="2" id="KW-1133">Transmembrane helix</keyword>
<feature type="compositionally biased region" description="Low complexity" evidence="1">
    <location>
        <begin position="218"/>
        <end position="240"/>
    </location>
</feature>
<keyword evidence="2" id="KW-0472">Membrane</keyword>
<proteinExistence type="predicted"/>
<dbReference type="Proteomes" id="UP000199361">
    <property type="component" value="Unassembled WGS sequence"/>
</dbReference>
<dbReference type="AlphaFoldDB" id="A0A1I0LLY3"/>
<feature type="compositionally biased region" description="Basic and acidic residues" evidence="1">
    <location>
        <begin position="25"/>
        <end position="35"/>
    </location>
</feature>
<keyword evidence="2" id="KW-0812">Transmembrane</keyword>
<dbReference type="STRING" id="568860.SAMN05421811_119182"/>
<feature type="compositionally biased region" description="Basic and acidic residues" evidence="1">
    <location>
        <begin position="157"/>
        <end position="172"/>
    </location>
</feature>
<evidence type="ECO:0000256" key="2">
    <source>
        <dbReference type="SAM" id="Phobius"/>
    </source>
</evidence>
<feature type="compositionally biased region" description="Low complexity" evidence="1">
    <location>
        <begin position="251"/>
        <end position="261"/>
    </location>
</feature>
<sequence length="384" mass="38835">MRTTTNTDTTSEDAKRLTLIADATQGKDRRPDNTRAEAGSRGNSGKRLGFLPGGSGRRDGSSPGGRSGQGRPHLRLVPPPRPDEDGACEEPPPGREDRRRASVRRRPGVEGSSETRGSLKAVRRGSTAGRRIPGPRRPDDAPAPAQGSAGSAADGPGGRRREERVARGEGRRGSSKAGTGRGGPGTGGRFRLGLRRPRRFTKGATALPRDAAIKSRGRGAVSGARGGSEAAGRGVVLPASTGGGTSGGRGLSSAGSGVAAGSRGGARWGRPVAGGGRPRGRRSRLGAVRRRAEVAPPPVRLTRRGRAVVVVAMVLLSLGGFWLGTRAAGHAAVKATAPGHAGLPSVAVHALGEAADVLSGGKGSGGAVEEPARLGGLPGAFTIR</sequence>
<name>A0A1I0LLY3_9ACTN</name>
<keyword evidence="4" id="KW-1185">Reference proteome</keyword>
<reference evidence="3 4" key="1">
    <citation type="submission" date="2016-10" db="EMBL/GenBank/DDBJ databases">
        <authorList>
            <person name="de Groot N.N."/>
        </authorList>
    </citation>
    <scope>NUCLEOTIDE SEQUENCE [LARGE SCALE GENOMIC DNA]</scope>
    <source>
        <strain evidence="3 4">CGMCC 4.5598</strain>
    </source>
</reference>
<accession>A0A1I0LLY3</accession>
<feature type="compositionally biased region" description="Gly residues" evidence="1">
    <location>
        <begin position="179"/>
        <end position="190"/>
    </location>
</feature>
<protein>
    <submittedName>
        <fullName evidence="3">Uncharacterized protein</fullName>
    </submittedName>
</protein>
<feature type="region of interest" description="Disordered" evidence="1">
    <location>
        <begin position="214"/>
        <end position="289"/>
    </location>
</feature>
<gene>
    <name evidence="3" type="ORF">SAMN05421811_119182</name>
</gene>
<dbReference type="EMBL" id="FOHX01000019">
    <property type="protein sequence ID" value="SEU41932.1"/>
    <property type="molecule type" value="Genomic_DNA"/>
</dbReference>
<feature type="compositionally biased region" description="Gly residues" evidence="1">
    <location>
        <begin position="241"/>
        <end position="250"/>
    </location>
</feature>
<feature type="region of interest" description="Disordered" evidence="1">
    <location>
        <begin position="1"/>
        <end position="195"/>
    </location>
</feature>
<feature type="compositionally biased region" description="Basic residues" evidence="1">
    <location>
        <begin position="278"/>
        <end position="289"/>
    </location>
</feature>
<feature type="transmembrane region" description="Helical" evidence="2">
    <location>
        <begin position="307"/>
        <end position="324"/>
    </location>
</feature>
<evidence type="ECO:0000256" key="1">
    <source>
        <dbReference type="SAM" id="MobiDB-lite"/>
    </source>
</evidence>
<evidence type="ECO:0000313" key="3">
    <source>
        <dbReference type="EMBL" id="SEU41932.1"/>
    </source>
</evidence>